<keyword evidence="4 5" id="KW-0472">Membrane</keyword>
<dbReference type="GO" id="GO:0022857">
    <property type="term" value="F:transmembrane transporter activity"/>
    <property type="evidence" value="ECO:0007669"/>
    <property type="project" value="InterPro"/>
</dbReference>
<dbReference type="PANTHER" id="PTHR24064">
    <property type="entry name" value="SOLUTE CARRIER FAMILY 22 MEMBER"/>
    <property type="match status" value="1"/>
</dbReference>
<dbReference type="Pfam" id="PF07690">
    <property type="entry name" value="MFS_1"/>
    <property type="match status" value="1"/>
</dbReference>
<evidence type="ECO:0000256" key="5">
    <source>
        <dbReference type="SAM" id="Phobius"/>
    </source>
</evidence>
<evidence type="ECO:0000256" key="2">
    <source>
        <dbReference type="ARBA" id="ARBA00022692"/>
    </source>
</evidence>
<reference evidence="6" key="1">
    <citation type="submission" date="2020-07" db="EMBL/GenBank/DDBJ databases">
        <title>The High-quality genome of the commercially important snow crab, Chionoecetes opilio.</title>
        <authorList>
            <person name="Jeong J.-H."/>
            <person name="Ryu S."/>
        </authorList>
    </citation>
    <scope>NUCLEOTIDE SEQUENCE</scope>
    <source>
        <strain evidence="6">MADBK_172401_WGS</strain>
        <tissue evidence="6">Digestive gland</tissue>
    </source>
</reference>
<proteinExistence type="predicted"/>
<dbReference type="AlphaFoldDB" id="A0A8J5CR01"/>
<dbReference type="Proteomes" id="UP000770661">
    <property type="component" value="Unassembled WGS sequence"/>
</dbReference>
<evidence type="ECO:0000256" key="4">
    <source>
        <dbReference type="ARBA" id="ARBA00023136"/>
    </source>
</evidence>
<organism evidence="6 7">
    <name type="scientific">Chionoecetes opilio</name>
    <name type="common">Atlantic snow crab</name>
    <name type="synonym">Cancer opilio</name>
    <dbReference type="NCBI Taxonomy" id="41210"/>
    <lineage>
        <taxon>Eukaryota</taxon>
        <taxon>Metazoa</taxon>
        <taxon>Ecdysozoa</taxon>
        <taxon>Arthropoda</taxon>
        <taxon>Crustacea</taxon>
        <taxon>Multicrustacea</taxon>
        <taxon>Malacostraca</taxon>
        <taxon>Eumalacostraca</taxon>
        <taxon>Eucarida</taxon>
        <taxon>Decapoda</taxon>
        <taxon>Pleocyemata</taxon>
        <taxon>Brachyura</taxon>
        <taxon>Eubrachyura</taxon>
        <taxon>Majoidea</taxon>
        <taxon>Majidae</taxon>
        <taxon>Chionoecetes</taxon>
    </lineage>
</organism>
<keyword evidence="3 5" id="KW-1133">Transmembrane helix</keyword>
<comment type="caution">
    <text evidence="6">The sequence shown here is derived from an EMBL/GenBank/DDBJ whole genome shotgun (WGS) entry which is preliminary data.</text>
</comment>
<accession>A0A8J5CR01</accession>
<dbReference type="SUPFAM" id="SSF103473">
    <property type="entry name" value="MFS general substrate transporter"/>
    <property type="match status" value="1"/>
</dbReference>
<comment type="subcellular location">
    <subcellularLocation>
        <location evidence="1">Membrane</location>
        <topology evidence="1">Multi-pass membrane protein</topology>
    </subcellularLocation>
</comment>
<feature type="transmembrane region" description="Helical" evidence="5">
    <location>
        <begin position="153"/>
        <end position="177"/>
    </location>
</feature>
<dbReference type="GO" id="GO:0016020">
    <property type="term" value="C:membrane"/>
    <property type="evidence" value="ECO:0007669"/>
    <property type="project" value="UniProtKB-SubCell"/>
</dbReference>
<keyword evidence="2 5" id="KW-0812">Transmembrane</keyword>
<feature type="transmembrane region" description="Helical" evidence="5">
    <location>
        <begin position="114"/>
        <end position="133"/>
    </location>
</feature>
<protein>
    <submittedName>
        <fullName evidence="6">Organic cation transporter-like protein</fullName>
    </submittedName>
</protein>
<dbReference type="InterPro" id="IPR011701">
    <property type="entry name" value="MFS"/>
</dbReference>
<gene>
    <name evidence="6" type="primary">Orct2_2</name>
    <name evidence="6" type="ORF">GWK47_050819</name>
</gene>
<keyword evidence="7" id="KW-1185">Reference proteome</keyword>
<dbReference type="EMBL" id="JACEEZ010014788">
    <property type="protein sequence ID" value="KAG0719269.1"/>
    <property type="molecule type" value="Genomic_DNA"/>
</dbReference>
<evidence type="ECO:0000256" key="3">
    <source>
        <dbReference type="ARBA" id="ARBA00022989"/>
    </source>
</evidence>
<sequence>MTNQLDGVLSQLGTGKWNLMHFVALAYCVSLPCYHTLAGPFIAPKVDYECLPGSSDPSVLLAAHVTAEDSCSYFEKDLASGEPQERFCRQWSFDNSTFVSTVTSEFGLVCGREYLRAAYTSIYMLGVLVGAPLNGLLADKYGRRPTITIGSVLYALVALASCWLPSLISVLISRFLLGTLHATILKTGYILEKTQAMLISRRQRPPDTPIPTILLGGRPVPLQTSISILGVEVNSVLTFTDHIRTNARKAAWKLSCVRRVSHLLDSQGITTLYAAQVRSLMEYAPLTWSSCPPSYLSLLDKVQARTQRLIRLKALQDQLLPPLQPLQQRREVAGLCVVYKTHKQHVPHLAALRQPWARPHGHTTRTAATRDHQLIVPFARTETSLRSFLPRYTRMWNRMVQQTQLHSTSSLRTFKSAVNAWIKQP</sequence>
<evidence type="ECO:0000313" key="6">
    <source>
        <dbReference type="EMBL" id="KAG0719269.1"/>
    </source>
</evidence>
<dbReference type="InterPro" id="IPR036259">
    <property type="entry name" value="MFS_trans_sf"/>
</dbReference>
<dbReference type="Gene3D" id="1.20.1250.20">
    <property type="entry name" value="MFS general substrate transporter like domains"/>
    <property type="match status" value="1"/>
</dbReference>
<evidence type="ECO:0000313" key="7">
    <source>
        <dbReference type="Proteomes" id="UP000770661"/>
    </source>
</evidence>
<name>A0A8J5CR01_CHIOP</name>
<dbReference type="OrthoDB" id="6354675at2759"/>
<evidence type="ECO:0000256" key="1">
    <source>
        <dbReference type="ARBA" id="ARBA00004141"/>
    </source>
</evidence>